<dbReference type="AlphaFoldDB" id="A0A108BYE5"/>
<reference evidence="3 5" key="2">
    <citation type="submission" date="2018-08" db="EMBL/GenBank/DDBJ databases">
        <title>Comparative analysis of Burkholderia isolates from Puerto Rico.</title>
        <authorList>
            <person name="Hall C."/>
            <person name="Sahl J."/>
            <person name="Wagner D."/>
        </authorList>
    </citation>
    <scope>NUCLEOTIDE SEQUENCE [LARGE SCALE GENOMIC DNA]</scope>
    <source>
        <strain evidence="3 5">Bp8966</strain>
    </source>
</reference>
<accession>A0A108BYE5</accession>
<sequence length="211" mass="23042">MTPLARDRATDSALLRRAAFAARVALMLAYPLVILLAWRGLAPRQAGCILVALLWLQRWVGKGPLAAALRRLSRLDWCVAAALTGISLAMAVTDSEALLRLYPACVSAGLLAAFGATLVRGPSMIERFARVSHPDPGPAIVQYTRRVTQVWCAYFILNGAFSVYTALCWSRDAWSLYNGAIAYALIGALLAGEWIWRQLFVMPRRHGATTA</sequence>
<organism evidence="2">
    <name type="scientific">Burkholderia stagnalis</name>
    <dbReference type="NCBI Taxonomy" id="1503054"/>
    <lineage>
        <taxon>Bacteria</taxon>
        <taxon>Pseudomonadati</taxon>
        <taxon>Pseudomonadota</taxon>
        <taxon>Betaproteobacteria</taxon>
        <taxon>Burkholderiales</taxon>
        <taxon>Burkholderiaceae</taxon>
        <taxon>Burkholderia</taxon>
        <taxon>Burkholderia cepacia complex</taxon>
    </lineage>
</organism>
<comment type="caution">
    <text evidence="2">The sequence shown here is derived from an EMBL/GenBank/DDBJ whole genome shotgun (WGS) entry which is preliminary data.</text>
</comment>
<dbReference type="Proteomes" id="UP000068603">
    <property type="component" value="Unassembled WGS sequence"/>
</dbReference>
<keyword evidence="5" id="KW-1185">Reference proteome</keyword>
<evidence type="ECO:0000313" key="5">
    <source>
        <dbReference type="Proteomes" id="UP000281098"/>
    </source>
</evidence>
<keyword evidence="1" id="KW-0812">Transmembrane</keyword>
<evidence type="ECO:0008006" key="6">
    <source>
        <dbReference type="Google" id="ProtNLM"/>
    </source>
</evidence>
<evidence type="ECO:0000313" key="4">
    <source>
        <dbReference type="Proteomes" id="UP000068603"/>
    </source>
</evidence>
<gene>
    <name evidence="3" type="ORF">DF017_04495</name>
    <name evidence="2" type="ORF">WT44_07765</name>
</gene>
<feature type="transmembrane region" description="Helical" evidence="1">
    <location>
        <begin position="99"/>
        <end position="119"/>
    </location>
</feature>
<reference evidence="2 4" key="1">
    <citation type="submission" date="2015-11" db="EMBL/GenBank/DDBJ databases">
        <title>Expanding the genomic diversity of Burkholderia species for the development of highly accurate diagnostics.</title>
        <authorList>
            <person name="Sahl J."/>
            <person name="Keim P."/>
            <person name="Wagner D."/>
        </authorList>
    </citation>
    <scope>NUCLEOTIDE SEQUENCE [LARGE SCALE GENOMIC DNA]</scope>
    <source>
        <strain evidence="2 4">MSMB1960WGS</strain>
    </source>
</reference>
<keyword evidence="1" id="KW-1133">Transmembrane helix</keyword>
<evidence type="ECO:0000256" key="1">
    <source>
        <dbReference type="SAM" id="Phobius"/>
    </source>
</evidence>
<protein>
    <recommendedName>
        <fullName evidence="6">DNA gyrase subunit B</fullName>
    </recommendedName>
</protein>
<dbReference type="STRING" id="1503054.WT74_06750"/>
<evidence type="ECO:0000313" key="2">
    <source>
        <dbReference type="EMBL" id="KWA66114.1"/>
    </source>
</evidence>
<dbReference type="EMBL" id="QTPM01000004">
    <property type="protein sequence ID" value="RQY97699.1"/>
    <property type="molecule type" value="Genomic_DNA"/>
</dbReference>
<evidence type="ECO:0000313" key="3">
    <source>
        <dbReference type="EMBL" id="RQY97699.1"/>
    </source>
</evidence>
<feature type="transmembrane region" description="Helical" evidence="1">
    <location>
        <begin position="151"/>
        <end position="170"/>
    </location>
</feature>
<dbReference type="RefSeq" id="WP_059566952.1">
    <property type="nucleotide sequence ID" value="NZ_CP013459.1"/>
</dbReference>
<dbReference type="KEGG" id="bstg:WT74_06750"/>
<keyword evidence="1" id="KW-0472">Membrane</keyword>
<dbReference type="Proteomes" id="UP000281098">
    <property type="component" value="Unassembled WGS sequence"/>
</dbReference>
<name>A0A108BYE5_9BURK</name>
<proteinExistence type="predicted"/>
<feature type="transmembrane region" description="Helical" evidence="1">
    <location>
        <begin position="176"/>
        <end position="196"/>
    </location>
</feature>
<dbReference type="EMBL" id="LPHB01000025">
    <property type="protein sequence ID" value="KWA66114.1"/>
    <property type="molecule type" value="Genomic_DNA"/>
</dbReference>
<feature type="transmembrane region" description="Helical" evidence="1">
    <location>
        <begin position="20"/>
        <end position="38"/>
    </location>
</feature>